<evidence type="ECO:0000313" key="3">
    <source>
        <dbReference type="Proteomes" id="UP000006222"/>
    </source>
</evidence>
<sequence length="69" mass="7655">MQRINHRTTQPEPISSSRTEEGNSRATAIEAVHFPEMRLIVSAIFDAGMARAMLRDIGSDGSLSLRKQN</sequence>
<dbReference type="EMBL" id="AFAR01000257">
    <property type="protein sequence ID" value="EGF24966.1"/>
    <property type="molecule type" value="Genomic_DNA"/>
</dbReference>
<comment type="caution">
    <text evidence="2">The sequence shown here is derived from an EMBL/GenBank/DDBJ whole genome shotgun (WGS) entry which is preliminary data.</text>
</comment>
<organism evidence="2 3">
    <name type="scientific">Rhodopirellula baltica WH47</name>
    <dbReference type="NCBI Taxonomy" id="991778"/>
    <lineage>
        <taxon>Bacteria</taxon>
        <taxon>Pseudomonadati</taxon>
        <taxon>Planctomycetota</taxon>
        <taxon>Planctomycetia</taxon>
        <taxon>Pirellulales</taxon>
        <taxon>Pirellulaceae</taxon>
        <taxon>Rhodopirellula</taxon>
    </lineage>
</organism>
<dbReference type="PATRIC" id="fig|991778.3.peg.5381"/>
<evidence type="ECO:0000256" key="1">
    <source>
        <dbReference type="SAM" id="MobiDB-lite"/>
    </source>
</evidence>
<dbReference type="Proteomes" id="UP000006222">
    <property type="component" value="Unassembled WGS sequence"/>
</dbReference>
<feature type="compositionally biased region" description="Polar residues" evidence="1">
    <location>
        <begin position="7"/>
        <end position="17"/>
    </location>
</feature>
<proteinExistence type="predicted"/>
<evidence type="ECO:0000313" key="2">
    <source>
        <dbReference type="EMBL" id="EGF24966.1"/>
    </source>
</evidence>
<dbReference type="AlphaFoldDB" id="F2AZC6"/>
<protein>
    <submittedName>
        <fullName evidence="2">Uncharacterized protein</fullName>
    </submittedName>
</protein>
<reference evidence="2 3" key="1">
    <citation type="journal article" date="2013" name="Mar. Genomics">
        <title>Expression of sulfatases in Rhodopirellula baltica and the diversity of sulfatases in the genus Rhodopirellula.</title>
        <authorList>
            <person name="Wegner C.E."/>
            <person name="Richter-Heitmann T."/>
            <person name="Klindworth A."/>
            <person name="Klockow C."/>
            <person name="Richter M."/>
            <person name="Achstetter T."/>
            <person name="Glockner F.O."/>
            <person name="Harder J."/>
        </authorList>
    </citation>
    <scope>NUCLEOTIDE SEQUENCE [LARGE SCALE GENOMIC DNA]</scope>
    <source>
        <strain evidence="2 3">WH47</strain>
    </source>
</reference>
<name>F2AZC6_RHOBT</name>
<gene>
    <name evidence="2" type="ORF">RBWH47_02819</name>
</gene>
<accession>F2AZC6</accession>
<feature type="region of interest" description="Disordered" evidence="1">
    <location>
        <begin position="1"/>
        <end position="26"/>
    </location>
</feature>